<evidence type="ECO:0000256" key="4">
    <source>
        <dbReference type="ARBA" id="ARBA00023277"/>
    </source>
</evidence>
<dbReference type="SUPFAM" id="SSF51556">
    <property type="entry name" value="Metallo-dependent hydrolases"/>
    <property type="match status" value="1"/>
</dbReference>
<gene>
    <name evidence="7" type="primary">nagA</name>
    <name evidence="7" type="ORF">G9H71_07770</name>
</gene>
<dbReference type="InterPro" id="IPR006680">
    <property type="entry name" value="Amidohydro-rel"/>
</dbReference>
<dbReference type="NCBIfam" id="TIGR00221">
    <property type="entry name" value="nagA"/>
    <property type="match status" value="1"/>
</dbReference>
<feature type="domain" description="Amidohydrolase-related" evidence="6">
    <location>
        <begin position="47"/>
        <end position="366"/>
    </location>
</feature>
<dbReference type="Proteomes" id="UP000800981">
    <property type="component" value="Unassembled WGS sequence"/>
</dbReference>
<sequence length="383" mass="39365">MSAGTVVLEREAVSPGWVAVAGERIVSAGRGDPPAGAASYVDLPGRTILPGFVDLHMHGGDGAQVTSPDPDEILRAVAFHRSRGTTRTLASLVTDDLDKMAAALEAIAGIVHAQDGLGAVVGAHLEGPFLNPRKRGSHDLSFVLPPTLPALRKLLDAADGTARVVTIAPELDGATDLIRELVRRDIEPAVGHTEADHAQTKQAFAEGARLMTHLFNAMPPLHHRQPGPAGAALADPNVVCELINDGVHVHPDLVRVATRTAGVDRIAFVTDATPAAGRSDGDYFLGPVPIQARGGTVTLADGGLAGSVLTMDRAVRLAVATGGLSLVEASRAASLTPARFLGIADQVGSIAPRKLADLVVLDAVGDVEAVLAAGTVVAGRLPT</sequence>
<proteinExistence type="inferred from homology"/>
<evidence type="ECO:0000256" key="2">
    <source>
        <dbReference type="ARBA" id="ARBA00022723"/>
    </source>
</evidence>
<comment type="caution">
    <text evidence="7">The sequence shown here is derived from an EMBL/GenBank/DDBJ whole genome shotgun (WGS) entry which is preliminary data.</text>
</comment>
<evidence type="ECO:0000256" key="1">
    <source>
        <dbReference type="ARBA" id="ARBA00010716"/>
    </source>
</evidence>
<dbReference type="PANTHER" id="PTHR11113">
    <property type="entry name" value="N-ACETYLGLUCOSAMINE-6-PHOSPHATE DEACETYLASE"/>
    <property type="match status" value="1"/>
</dbReference>
<keyword evidence="4 5" id="KW-0119">Carbohydrate metabolism</keyword>
<keyword evidence="2" id="KW-0479">Metal-binding</keyword>
<dbReference type="Gene3D" id="3.20.20.140">
    <property type="entry name" value="Metal-dependent hydrolases"/>
    <property type="match status" value="1"/>
</dbReference>
<dbReference type="PIRSF" id="PIRSF038994">
    <property type="entry name" value="NagA"/>
    <property type="match status" value="1"/>
</dbReference>
<evidence type="ECO:0000256" key="3">
    <source>
        <dbReference type="ARBA" id="ARBA00022801"/>
    </source>
</evidence>
<dbReference type="InterPro" id="IPR011059">
    <property type="entry name" value="Metal-dep_hydrolase_composite"/>
</dbReference>
<evidence type="ECO:0000256" key="5">
    <source>
        <dbReference type="PIRNR" id="PIRNR038994"/>
    </source>
</evidence>
<keyword evidence="8" id="KW-1185">Reference proteome</keyword>
<dbReference type="GO" id="GO:0008448">
    <property type="term" value="F:N-acetylglucosamine-6-phosphate deacetylase activity"/>
    <property type="evidence" value="ECO:0007669"/>
    <property type="project" value="UniProtKB-EC"/>
</dbReference>
<accession>A0ABX0GS22</accession>
<evidence type="ECO:0000259" key="6">
    <source>
        <dbReference type="Pfam" id="PF01979"/>
    </source>
</evidence>
<protein>
    <submittedName>
        <fullName evidence="7">N-acetylglucosamine-6-phosphate deacetylase</fullName>
        <ecNumber evidence="7">3.5.1.25</ecNumber>
    </submittedName>
</protein>
<dbReference type="SUPFAM" id="SSF51338">
    <property type="entry name" value="Composite domain of metallo-dependent hydrolases"/>
    <property type="match status" value="1"/>
</dbReference>
<dbReference type="InterPro" id="IPR032466">
    <property type="entry name" value="Metal_Hydrolase"/>
</dbReference>
<keyword evidence="3 5" id="KW-0378">Hydrolase</keyword>
<evidence type="ECO:0000313" key="8">
    <source>
        <dbReference type="Proteomes" id="UP000800981"/>
    </source>
</evidence>
<dbReference type="InterPro" id="IPR003764">
    <property type="entry name" value="GlcNAc_6-P_deAcase"/>
</dbReference>
<dbReference type="EMBL" id="JAANNP010000002">
    <property type="protein sequence ID" value="NHC13676.1"/>
    <property type="molecule type" value="Genomic_DNA"/>
</dbReference>
<dbReference type="EC" id="3.5.1.25" evidence="7"/>
<evidence type="ECO:0000313" key="7">
    <source>
        <dbReference type="EMBL" id="NHC13676.1"/>
    </source>
</evidence>
<name>A0ABX0GS22_9ACTN</name>
<dbReference type="Pfam" id="PF01979">
    <property type="entry name" value="Amidohydro_1"/>
    <property type="match status" value="1"/>
</dbReference>
<dbReference type="CDD" id="cd00854">
    <property type="entry name" value="NagA"/>
    <property type="match status" value="1"/>
</dbReference>
<dbReference type="PANTHER" id="PTHR11113:SF14">
    <property type="entry name" value="N-ACETYLGLUCOSAMINE-6-PHOSPHATE DEACETYLASE"/>
    <property type="match status" value="1"/>
</dbReference>
<reference evidence="7 8" key="1">
    <citation type="submission" date="2020-03" db="EMBL/GenBank/DDBJ databases">
        <title>Two novel Motilibacter sp.</title>
        <authorList>
            <person name="Liu S."/>
        </authorList>
    </citation>
    <scope>NUCLEOTIDE SEQUENCE [LARGE SCALE GENOMIC DNA]</scope>
    <source>
        <strain evidence="7 8">E257</strain>
    </source>
</reference>
<dbReference type="Gene3D" id="2.30.40.10">
    <property type="entry name" value="Urease, subunit C, domain 1"/>
    <property type="match status" value="1"/>
</dbReference>
<comment type="similarity">
    <text evidence="1 5">Belongs to the metallo-dependent hydrolases superfamily. NagA family.</text>
</comment>
<organism evidence="7 8">
    <name type="scientific">Motilibacter deserti</name>
    <dbReference type="NCBI Taxonomy" id="2714956"/>
    <lineage>
        <taxon>Bacteria</taxon>
        <taxon>Bacillati</taxon>
        <taxon>Actinomycetota</taxon>
        <taxon>Actinomycetes</taxon>
        <taxon>Motilibacterales</taxon>
        <taxon>Motilibacteraceae</taxon>
        <taxon>Motilibacter</taxon>
    </lineage>
</organism>